<accession>A0A8S9N3K8</accession>
<evidence type="ECO:0000313" key="2">
    <source>
        <dbReference type="EMBL" id="KAF3490011.1"/>
    </source>
</evidence>
<evidence type="ECO:0000256" key="1">
    <source>
        <dbReference type="SAM" id="MobiDB-lite"/>
    </source>
</evidence>
<sequence>MAAHQDVDNEITNRNCYLSKLTRNKSHQTGTERFHLLRTLMSLQTLKGTHVKPKKPTSPTAKPDPYSVETPPPSETTSDLDLFASIGEYELSSESRTNNKAERSAQDRRSKGKARSEEEGGGSSARTRAHVPSRRRTQTQSALDLEIAEERENEVYWFVFI</sequence>
<dbReference type="AlphaFoldDB" id="A0A8S9N3K8"/>
<feature type="region of interest" description="Disordered" evidence="1">
    <location>
        <begin position="45"/>
        <end position="142"/>
    </location>
</feature>
<gene>
    <name evidence="2" type="ORF">F2Q69_00053926</name>
</gene>
<dbReference type="EMBL" id="QGKX02002183">
    <property type="protein sequence ID" value="KAF3490011.1"/>
    <property type="molecule type" value="Genomic_DNA"/>
</dbReference>
<evidence type="ECO:0000313" key="3">
    <source>
        <dbReference type="Proteomes" id="UP000712600"/>
    </source>
</evidence>
<feature type="compositionally biased region" description="Basic and acidic residues" evidence="1">
    <location>
        <begin position="97"/>
        <end position="118"/>
    </location>
</feature>
<feature type="compositionally biased region" description="Basic residues" evidence="1">
    <location>
        <begin position="127"/>
        <end position="137"/>
    </location>
</feature>
<proteinExistence type="predicted"/>
<name>A0A8S9N3K8_BRACR</name>
<protein>
    <submittedName>
        <fullName evidence="2">Uncharacterized protein</fullName>
    </submittedName>
</protein>
<comment type="caution">
    <text evidence="2">The sequence shown here is derived from an EMBL/GenBank/DDBJ whole genome shotgun (WGS) entry which is preliminary data.</text>
</comment>
<organism evidence="2 3">
    <name type="scientific">Brassica cretica</name>
    <name type="common">Mustard</name>
    <dbReference type="NCBI Taxonomy" id="69181"/>
    <lineage>
        <taxon>Eukaryota</taxon>
        <taxon>Viridiplantae</taxon>
        <taxon>Streptophyta</taxon>
        <taxon>Embryophyta</taxon>
        <taxon>Tracheophyta</taxon>
        <taxon>Spermatophyta</taxon>
        <taxon>Magnoliopsida</taxon>
        <taxon>eudicotyledons</taxon>
        <taxon>Gunneridae</taxon>
        <taxon>Pentapetalae</taxon>
        <taxon>rosids</taxon>
        <taxon>malvids</taxon>
        <taxon>Brassicales</taxon>
        <taxon>Brassicaceae</taxon>
        <taxon>Brassiceae</taxon>
        <taxon>Brassica</taxon>
    </lineage>
</organism>
<dbReference type="Proteomes" id="UP000712600">
    <property type="component" value="Unassembled WGS sequence"/>
</dbReference>
<reference evidence="2" key="1">
    <citation type="submission" date="2019-12" db="EMBL/GenBank/DDBJ databases">
        <title>Genome sequencing and annotation of Brassica cretica.</title>
        <authorList>
            <person name="Studholme D.J."/>
            <person name="Sarris P."/>
        </authorList>
    </citation>
    <scope>NUCLEOTIDE SEQUENCE</scope>
    <source>
        <strain evidence="2">PFS-109/04</strain>
        <tissue evidence="2">Leaf</tissue>
    </source>
</reference>